<dbReference type="GO" id="GO:0004815">
    <property type="term" value="F:aspartate-tRNA ligase activity"/>
    <property type="evidence" value="ECO:0007669"/>
    <property type="project" value="UniProtKB-UniRule"/>
</dbReference>
<dbReference type="GO" id="GO:0006422">
    <property type="term" value="P:aspartyl-tRNA aminoacylation"/>
    <property type="evidence" value="ECO:0007669"/>
    <property type="project" value="UniProtKB-UniRule"/>
</dbReference>
<organism evidence="10">
    <name type="scientific">Candidatus Aschnera chinzeii</name>
    <dbReference type="NCBI Taxonomy" id="1485666"/>
    <lineage>
        <taxon>Bacteria</taxon>
        <taxon>Pseudomonadati</taxon>
        <taxon>Pseudomonadota</taxon>
        <taxon>Gammaproteobacteria</taxon>
        <taxon>Enterobacterales</taxon>
        <taxon>Enterobacteriaceae</taxon>
        <taxon>Candidatus Aschnera</taxon>
    </lineage>
</organism>
<comment type="subunit">
    <text evidence="8">Homodimer.</text>
</comment>
<dbReference type="InterPro" id="IPR004365">
    <property type="entry name" value="NA-bd_OB_tRNA"/>
</dbReference>
<dbReference type="InterPro" id="IPR004364">
    <property type="entry name" value="Aa-tRNA-synt_II"/>
</dbReference>
<feature type="binding site" evidence="8">
    <location>
        <position position="216"/>
    </location>
    <ligand>
        <name>L-aspartate</name>
        <dbReference type="ChEBI" id="CHEBI:29991"/>
    </ligand>
</feature>
<feature type="binding site" evidence="8">
    <location>
        <position position="170"/>
    </location>
    <ligand>
        <name>L-aspartate</name>
        <dbReference type="ChEBI" id="CHEBI:29991"/>
    </ligand>
</feature>
<feature type="binding site" evidence="8">
    <location>
        <begin position="532"/>
        <end position="535"/>
    </location>
    <ligand>
        <name>ATP</name>
        <dbReference type="ChEBI" id="CHEBI:30616"/>
    </ligand>
</feature>
<dbReference type="GO" id="GO:0005524">
    <property type="term" value="F:ATP binding"/>
    <property type="evidence" value="ECO:0007669"/>
    <property type="project" value="UniProtKB-UniRule"/>
</dbReference>
<dbReference type="PANTHER" id="PTHR22594:SF5">
    <property type="entry name" value="ASPARTATE--TRNA LIGASE, MITOCHONDRIAL"/>
    <property type="match status" value="1"/>
</dbReference>
<proteinExistence type="inferred from homology"/>
<dbReference type="NCBIfam" id="NF001750">
    <property type="entry name" value="PRK00476.1"/>
    <property type="match status" value="1"/>
</dbReference>
<keyword evidence="6 8" id="KW-0648">Protein biosynthesis</keyword>
<evidence type="ECO:0000259" key="9">
    <source>
        <dbReference type="PROSITE" id="PS50862"/>
    </source>
</evidence>
<keyword evidence="3 8" id="KW-0436">Ligase</keyword>
<evidence type="ECO:0000256" key="4">
    <source>
        <dbReference type="ARBA" id="ARBA00022741"/>
    </source>
</evidence>
<dbReference type="SUPFAM" id="SSF55261">
    <property type="entry name" value="GAD domain-like"/>
    <property type="match status" value="1"/>
</dbReference>
<dbReference type="Gene3D" id="3.30.1360.30">
    <property type="entry name" value="GAD-like domain"/>
    <property type="match status" value="1"/>
</dbReference>
<accession>A0AAT9G4L5</accession>
<feature type="binding site" evidence="8">
    <location>
        <begin position="216"/>
        <end position="218"/>
    </location>
    <ligand>
        <name>ATP</name>
        <dbReference type="ChEBI" id="CHEBI:30616"/>
    </ligand>
</feature>
<evidence type="ECO:0000256" key="7">
    <source>
        <dbReference type="ARBA" id="ARBA00023146"/>
    </source>
</evidence>
<reference evidence="10" key="1">
    <citation type="journal article" date="2023" name="Front. Microbiol.">
        <title>Genome analysis of Candidatus Aschnera chinzeii, the bacterial endosymbiont of the blood-sucking bat fly Penicillidia jenynsii (Insecta: Diptera: Nycteribiidae).</title>
        <authorList>
            <person name="Koga R."/>
            <person name="Moriyama M."/>
            <person name="Nozaki T."/>
            <person name="Fukatsu T."/>
        </authorList>
    </citation>
    <scope>NUCLEOTIDE SEQUENCE</scope>
    <source>
        <strain evidence="10">Kw-01</strain>
    </source>
</reference>
<protein>
    <recommendedName>
        <fullName evidence="8">Aspartate--tRNA ligase</fullName>
        <ecNumber evidence="8">6.1.1.12</ecNumber>
    </recommendedName>
    <alternativeName>
        <fullName evidence="8">Aspartyl-tRNA synthetase</fullName>
        <shortName evidence="8">AspRS</shortName>
    </alternativeName>
</protein>
<comment type="similarity">
    <text evidence="1 8">Belongs to the class-II aminoacyl-tRNA synthetase family. Type 1 subfamily.</text>
</comment>
<evidence type="ECO:0000256" key="1">
    <source>
        <dbReference type="ARBA" id="ARBA00006303"/>
    </source>
</evidence>
<dbReference type="EMBL" id="AP028961">
    <property type="protein sequence ID" value="BET44674.1"/>
    <property type="molecule type" value="Genomic_DNA"/>
</dbReference>
<dbReference type="InterPro" id="IPR047089">
    <property type="entry name" value="Asp-tRNA-ligase_1_N"/>
</dbReference>
<evidence type="ECO:0000256" key="8">
    <source>
        <dbReference type="HAMAP-Rule" id="MF_00044"/>
    </source>
</evidence>
<dbReference type="GO" id="GO:0003676">
    <property type="term" value="F:nucleic acid binding"/>
    <property type="evidence" value="ECO:0007669"/>
    <property type="project" value="InterPro"/>
</dbReference>
<evidence type="ECO:0000256" key="5">
    <source>
        <dbReference type="ARBA" id="ARBA00022840"/>
    </source>
</evidence>
<dbReference type="HAMAP" id="MF_00044">
    <property type="entry name" value="Asp_tRNA_synth_type1"/>
    <property type="match status" value="1"/>
</dbReference>
<comment type="caution">
    <text evidence="8">Lacks conserved residue(s) required for the propagation of feature annotation.</text>
</comment>
<feature type="region of interest" description="Aspartate" evidence="8">
    <location>
        <begin position="194"/>
        <end position="197"/>
    </location>
</feature>
<evidence type="ECO:0000313" key="10">
    <source>
        <dbReference type="EMBL" id="BET44674.1"/>
    </source>
</evidence>
<dbReference type="InterPro" id="IPR047090">
    <property type="entry name" value="AspRS_core"/>
</dbReference>
<dbReference type="PROSITE" id="PS50862">
    <property type="entry name" value="AA_TRNA_LIGASE_II"/>
    <property type="match status" value="1"/>
</dbReference>
<dbReference type="InterPro" id="IPR012340">
    <property type="entry name" value="NA-bd_OB-fold"/>
</dbReference>
<keyword evidence="7 8" id="KW-0030">Aminoacyl-tRNA synthetase</keyword>
<comment type="function">
    <text evidence="8">Catalyzes the attachment of L-aspartate to tRNA(Asp) in a two-step reaction: L-aspartate is first activated by ATP to form Asp-AMP and then transferred to the acceptor end of tRNA(Asp).</text>
</comment>
<feature type="domain" description="Aminoacyl-transfer RNA synthetases class-II family profile" evidence="9">
    <location>
        <begin position="140"/>
        <end position="553"/>
    </location>
</feature>
<gene>
    <name evidence="8 10" type="primary">aspS</name>
    <name evidence="10" type="ORF">ACHINZ_3460</name>
</gene>
<dbReference type="InterPro" id="IPR006195">
    <property type="entry name" value="aa-tRNA-synth_II"/>
</dbReference>
<dbReference type="SUPFAM" id="SSF55681">
    <property type="entry name" value="Class II aaRS and biotin synthetases"/>
    <property type="match status" value="1"/>
</dbReference>
<dbReference type="CDD" id="cd00777">
    <property type="entry name" value="AspRS_core"/>
    <property type="match status" value="1"/>
</dbReference>
<reference evidence="10" key="2">
    <citation type="submission" date="2023-10" db="EMBL/GenBank/DDBJ databases">
        <authorList>
            <person name="Koga R."/>
            <person name="Fukatsu T."/>
        </authorList>
    </citation>
    <scope>NUCLEOTIDE SEQUENCE</scope>
    <source>
        <strain evidence="10">Kw-01</strain>
    </source>
</reference>
<dbReference type="PANTHER" id="PTHR22594">
    <property type="entry name" value="ASPARTYL/LYSYL-TRNA SYNTHETASE"/>
    <property type="match status" value="1"/>
</dbReference>
<evidence type="ECO:0000256" key="2">
    <source>
        <dbReference type="ARBA" id="ARBA00022490"/>
    </source>
</evidence>
<evidence type="ECO:0000256" key="6">
    <source>
        <dbReference type="ARBA" id="ARBA00022917"/>
    </source>
</evidence>
<dbReference type="Gene3D" id="2.40.50.140">
    <property type="entry name" value="Nucleic acid-binding proteins"/>
    <property type="match status" value="1"/>
</dbReference>
<dbReference type="PRINTS" id="PR01042">
    <property type="entry name" value="TRNASYNTHASP"/>
</dbReference>
<keyword evidence="2 8" id="KW-0963">Cytoplasm</keyword>
<feature type="binding site" evidence="8">
    <location>
        <position position="487"/>
    </location>
    <ligand>
        <name>L-aspartate</name>
        <dbReference type="ChEBI" id="CHEBI:29991"/>
    </ligand>
</feature>
<dbReference type="NCBIfam" id="TIGR00459">
    <property type="entry name" value="aspS_bact"/>
    <property type="match status" value="1"/>
</dbReference>
<dbReference type="Pfam" id="PF00152">
    <property type="entry name" value="tRNA-synt_2"/>
    <property type="match status" value="1"/>
</dbReference>
<keyword evidence="5 8" id="KW-0067">ATP-binding</keyword>
<comment type="subcellular location">
    <subcellularLocation>
        <location evidence="8">Cytoplasm</location>
    </subcellularLocation>
</comment>
<keyword evidence="4 8" id="KW-0547">Nucleotide-binding</keyword>
<feature type="binding site" evidence="8">
    <location>
        <position position="480"/>
    </location>
    <ligand>
        <name>ATP</name>
        <dbReference type="ChEBI" id="CHEBI:30616"/>
    </ligand>
</feature>
<dbReference type="EC" id="6.1.1.12" evidence="8"/>
<feature type="binding site" evidence="8">
    <location>
        <position position="446"/>
    </location>
    <ligand>
        <name>L-aspartate</name>
        <dbReference type="ChEBI" id="CHEBI:29991"/>
    </ligand>
</feature>
<comment type="catalytic activity">
    <reaction evidence="8">
        <text>tRNA(Asp) + L-aspartate + ATP = L-aspartyl-tRNA(Asp) + AMP + diphosphate</text>
        <dbReference type="Rhea" id="RHEA:19649"/>
        <dbReference type="Rhea" id="RHEA-COMP:9660"/>
        <dbReference type="Rhea" id="RHEA-COMP:9678"/>
        <dbReference type="ChEBI" id="CHEBI:29991"/>
        <dbReference type="ChEBI" id="CHEBI:30616"/>
        <dbReference type="ChEBI" id="CHEBI:33019"/>
        <dbReference type="ChEBI" id="CHEBI:78442"/>
        <dbReference type="ChEBI" id="CHEBI:78516"/>
        <dbReference type="ChEBI" id="CHEBI:456215"/>
        <dbReference type="EC" id="6.1.1.12"/>
    </reaction>
</comment>
<evidence type="ECO:0000256" key="3">
    <source>
        <dbReference type="ARBA" id="ARBA00022598"/>
    </source>
</evidence>
<dbReference type="InterPro" id="IPR004115">
    <property type="entry name" value="GAD-like_sf"/>
</dbReference>
<dbReference type="InterPro" id="IPR004524">
    <property type="entry name" value="Asp-tRNA-ligase_1"/>
</dbReference>
<dbReference type="CDD" id="cd04317">
    <property type="entry name" value="EcAspRS_like_N"/>
    <property type="match status" value="1"/>
</dbReference>
<dbReference type="InterPro" id="IPR045864">
    <property type="entry name" value="aa-tRNA-synth_II/BPL/LPL"/>
</dbReference>
<dbReference type="Pfam" id="PF01336">
    <property type="entry name" value="tRNA_anti-codon"/>
    <property type="match status" value="1"/>
</dbReference>
<dbReference type="AlphaFoldDB" id="A0AAT9G4L5"/>
<sequence length="583" mass="67918">MYRHYCGRLSLKEIGHSVTICGWVNRYRNLGKLIFIDVRDREGMIQVVFAHKDNSSLFEKALKLRNEFCVKIIGVVKERKNINNDMLTGDIEIYANELFIINKSKILPINDDCENLEDIRLKYRYLDLRRSIMIRRLISRSKITNLIRNFLNTKGFIDVETPVLGKETYEGARDYLVPSRLHNGKFFALSQSPQFFKQLLMISGLDRYYQIAKCFRDEDLRADRQPEFTQIDIEASFMNAIELRKLIECLLCFIWKKYKNIELLKFPVLTYNEAINRYGSDKPDLRIPIELINVTDFFKISYCYEITDIINQMGYNVVAMCFCGNAILNSMLDKYVQDCQFYKIQKLFWIRINTFNINNIIADNPNFKGLTQEFVNNLLNHITIKIGDIVLFGIGKEDIIYYGMGELRIKIGRNLKDIKRNIYMPLWIIDFPMFKQNREKKIECVHHPFTSPKNCTTNQLLNDPLNCIADSYDVIINGYEIGSGSIRIHEKRIQQIIFDILNISQCNQEKKFGFFLEALEYGAPPHGGIALGLDRIVMLLTETDNIRDVIAFPKTTTANCLLTSAPNEIDSEILNHLHIAIVE</sequence>
<dbReference type="SUPFAM" id="SSF50249">
    <property type="entry name" value="Nucleic acid-binding proteins"/>
    <property type="match status" value="1"/>
</dbReference>
<feature type="binding site" evidence="8">
    <location>
        <position position="225"/>
    </location>
    <ligand>
        <name>ATP</name>
        <dbReference type="ChEBI" id="CHEBI:30616"/>
    </ligand>
</feature>
<name>A0AAT9G4L5_9ENTR</name>
<dbReference type="Gene3D" id="3.30.930.10">
    <property type="entry name" value="Bira Bifunctional Protein, Domain 2"/>
    <property type="match status" value="1"/>
</dbReference>
<dbReference type="InterPro" id="IPR002312">
    <property type="entry name" value="Asp/Asn-tRNA-synth_IIb"/>
</dbReference>
<dbReference type="GO" id="GO:0005737">
    <property type="term" value="C:cytoplasm"/>
    <property type="evidence" value="ECO:0007669"/>
    <property type="project" value="UniProtKB-SubCell"/>
</dbReference>